<reference evidence="1 2" key="1">
    <citation type="journal article" date="2024" name="G3 (Bethesda)">
        <title>A hybrid genome assembly of the endangered aye-aye (Daubentonia madagascariensis).</title>
        <authorList>
            <person name="Versoza C.J."/>
            <person name="Pfeifer S.P."/>
        </authorList>
    </citation>
    <scope>NUCLEOTIDE SEQUENCE [LARGE SCALE GENOMIC DNA]</scope>
    <source>
        <strain evidence="1">6821</strain>
    </source>
</reference>
<dbReference type="EMBL" id="JBFSEQ010000007">
    <property type="protein sequence ID" value="KAL2770930.1"/>
    <property type="molecule type" value="Genomic_DNA"/>
</dbReference>
<comment type="caution">
    <text evidence="1">The sequence shown here is derived from an EMBL/GenBank/DDBJ whole genome shotgun (WGS) entry which is preliminary data.</text>
</comment>
<evidence type="ECO:0000313" key="2">
    <source>
        <dbReference type="Proteomes" id="UP001610411"/>
    </source>
</evidence>
<gene>
    <name evidence="1" type="ORF">WCI35_019121</name>
</gene>
<organism evidence="1 2">
    <name type="scientific">Daubentonia madagascariensis</name>
    <name type="common">Aye-aye</name>
    <name type="synonym">Sciurus madagascariensis</name>
    <dbReference type="NCBI Taxonomy" id="31869"/>
    <lineage>
        <taxon>Eukaryota</taxon>
        <taxon>Metazoa</taxon>
        <taxon>Chordata</taxon>
        <taxon>Craniata</taxon>
        <taxon>Vertebrata</taxon>
        <taxon>Euteleostomi</taxon>
        <taxon>Mammalia</taxon>
        <taxon>Eutheria</taxon>
        <taxon>Euarchontoglires</taxon>
        <taxon>Primates</taxon>
        <taxon>Strepsirrhini</taxon>
        <taxon>Chiromyiformes</taxon>
        <taxon>Daubentoniidae</taxon>
        <taxon>Daubentonia</taxon>
    </lineage>
</organism>
<accession>A0ABD2DVU9</accession>
<sequence length="19" mass="2316">YRQDYDAGRGGYRKLARNR</sequence>
<dbReference type="AlphaFoldDB" id="A0ABD2DVU9"/>
<evidence type="ECO:0000313" key="1">
    <source>
        <dbReference type="EMBL" id="KAL2770930.1"/>
    </source>
</evidence>
<dbReference type="Proteomes" id="UP001610411">
    <property type="component" value="Unassembled WGS sequence"/>
</dbReference>
<name>A0ABD2DVU9_DAUMA</name>
<proteinExistence type="predicted"/>
<keyword evidence="2" id="KW-1185">Reference proteome</keyword>
<feature type="non-terminal residue" evidence="1">
    <location>
        <position position="1"/>
    </location>
</feature>
<protein>
    <submittedName>
        <fullName evidence="1">Nuclear cap-binding protein subunit 2 isoform 2</fullName>
    </submittedName>
</protein>